<sequence length="389" mass="43919">MGSGIKSSWIQATSGVSQGSILRPILFNIFIDDLDDGAERTLRQFADDTKLGGVADIPDECAAIQSIHDRPKSWAERNFMKFNKGKSKHINRGDPSSLISTDETICGVLCLVLASQVQERLRLLGVLSLEKRLRGILLLCTNTLQETMKATEPGFFSVVPSERTKGNENKLKNSKFHVNTRKPFILEKYRFGLEVMDAFIESEEKVCTFKFNKKCKVLHLGRKNPRHIGALGVLVDTKLNRSRQCALATGKANSILGCVRQSIASWSRRVILALSSALVRPHSEYCVQVWAPQYKRDMDILERAQQGATKMLKDWSISPDQGDGHNLENGRCPLNMRKHFCTVRVTEPWHRLPREVVESLSLEIFKSHLDAVLGNLFLVTLCEQWGWTR</sequence>
<dbReference type="Proteomes" id="UP001333110">
    <property type="component" value="Unassembled WGS sequence"/>
</dbReference>
<organism evidence="2 3">
    <name type="scientific">Mycteria americana</name>
    <name type="common">Wood stork</name>
    <dbReference type="NCBI Taxonomy" id="33587"/>
    <lineage>
        <taxon>Eukaryota</taxon>
        <taxon>Metazoa</taxon>
        <taxon>Chordata</taxon>
        <taxon>Craniata</taxon>
        <taxon>Vertebrata</taxon>
        <taxon>Euteleostomi</taxon>
        <taxon>Archelosauria</taxon>
        <taxon>Archosauria</taxon>
        <taxon>Dinosauria</taxon>
        <taxon>Saurischia</taxon>
        <taxon>Theropoda</taxon>
        <taxon>Coelurosauria</taxon>
        <taxon>Aves</taxon>
        <taxon>Neognathae</taxon>
        <taxon>Neoaves</taxon>
        <taxon>Aequornithes</taxon>
        <taxon>Ciconiiformes</taxon>
        <taxon>Ciconiidae</taxon>
        <taxon>Mycteria</taxon>
    </lineage>
</organism>
<comment type="caution">
    <text evidence="2">The sequence shown here is derived from an EMBL/GenBank/DDBJ whole genome shotgun (WGS) entry which is preliminary data.</text>
</comment>
<evidence type="ECO:0000313" key="3">
    <source>
        <dbReference type="Proteomes" id="UP001333110"/>
    </source>
</evidence>
<protein>
    <recommendedName>
        <fullName evidence="1">Reverse transcriptase domain-containing protein</fullName>
    </recommendedName>
</protein>
<name>A0AAN7MYK5_MYCAM</name>
<keyword evidence="3" id="KW-1185">Reference proteome</keyword>
<proteinExistence type="predicted"/>
<accession>A0AAN7MYK5</accession>
<dbReference type="PANTHER" id="PTHR33332">
    <property type="entry name" value="REVERSE TRANSCRIPTASE DOMAIN-CONTAINING PROTEIN"/>
    <property type="match status" value="1"/>
</dbReference>
<evidence type="ECO:0000259" key="1">
    <source>
        <dbReference type="PROSITE" id="PS50878"/>
    </source>
</evidence>
<gene>
    <name evidence="2" type="ORF">QYF61_010868</name>
</gene>
<dbReference type="PROSITE" id="PS50878">
    <property type="entry name" value="RT_POL"/>
    <property type="match status" value="1"/>
</dbReference>
<dbReference type="AlphaFoldDB" id="A0AAN7MYK5"/>
<feature type="domain" description="Reverse transcriptase" evidence="1">
    <location>
        <begin position="1"/>
        <end position="128"/>
    </location>
</feature>
<dbReference type="EMBL" id="JAUNZN010000009">
    <property type="protein sequence ID" value="KAK4816000.1"/>
    <property type="molecule type" value="Genomic_DNA"/>
</dbReference>
<dbReference type="InterPro" id="IPR000477">
    <property type="entry name" value="RT_dom"/>
</dbReference>
<reference evidence="2 3" key="1">
    <citation type="journal article" date="2023" name="J. Hered.">
        <title>Chromosome-level genome of the wood stork (Mycteria americana) provides insight into avian chromosome evolution.</title>
        <authorList>
            <person name="Flamio R. Jr."/>
            <person name="Ramstad K.M."/>
        </authorList>
    </citation>
    <scope>NUCLEOTIDE SEQUENCE [LARGE SCALE GENOMIC DNA]</scope>
    <source>
        <strain evidence="2">JAX WOST 10</strain>
    </source>
</reference>
<evidence type="ECO:0000313" key="2">
    <source>
        <dbReference type="EMBL" id="KAK4816000.1"/>
    </source>
</evidence>